<feature type="region of interest" description="Disordered" evidence="1">
    <location>
        <begin position="1"/>
        <end position="21"/>
    </location>
</feature>
<comment type="caution">
    <text evidence="2">The sequence shown here is derived from an EMBL/GenBank/DDBJ whole genome shotgun (WGS) entry which is preliminary data.</text>
</comment>
<dbReference type="AlphaFoldDB" id="A0A242MXE6"/>
<dbReference type="EMBL" id="NBTZ01000042">
    <property type="protein sequence ID" value="OTP76107.1"/>
    <property type="molecule type" value="Genomic_DNA"/>
</dbReference>
<name>A0A242MXE6_CABSO</name>
<organism evidence="2 3">
    <name type="scientific">Caballeronia sordidicola</name>
    <name type="common">Burkholderia sordidicola</name>
    <dbReference type="NCBI Taxonomy" id="196367"/>
    <lineage>
        <taxon>Bacteria</taxon>
        <taxon>Pseudomonadati</taxon>
        <taxon>Pseudomonadota</taxon>
        <taxon>Betaproteobacteria</taxon>
        <taxon>Burkholderiales</taxon>
        <taxon>Burkholderiaceae</taxon>
        <taxon>Caballeronia</taxon>
    </lineage>
</organism>
<sequence>MSHVSMHRAKRCANASVTECSQPSDWADWLIGVSTQHINKKYLR</sequence>
<proteinExistence type="predicted"/>
<accession>A0A242MXE6</accession>
<protein>
    <submittedName>
        <fullName evidence="2">Uncharacterized protein</fullName>
    </submittedName>
</protein>
<evidence type="ECO:0000313" key="3">
    <source>
        <dbReference type="Proteomes" id="UP000195221"/>
    </source>
</evidence>
<feature type="compositionally biased region" description="Basic residues" evidence="1">
    <location>
        <begin position="1"/>
        <end position="11"/>
    </location>
</feature>
<evidence type="ECO:0000313" key="2">
    <source>
        <dbReference type="EMBL" id="OTP76107.1"/>
    </source>
</evidence>
<gene>
    <name evidence="2" type="ORF">PAMC26577_11850</name>
</gene>
<evidence type="ECO:0000256" key="1">
    <source>
        <dbReference type="SAM" id="MobiDB-lite"/>
    </source>
</evidence>
<dbReference type="Proteomes" id="UP000195221">
    <property type="component" value="Unassembled WGS sequence"/>
</dbReference>
<reference evidence="2 3" key="1">
    <citation type="submission" date="2017-03" db="EMBL/GenBank/DDBJ databases">
        <title>Genome analysis of strain PAMC 26577.</title>
        <authorList>
            <person name="Oh H.-M."/>
            <person name="Yang J.-A."/>
        </authorList>
    </citation>
    <scope>NUCLEOTIDE SEQUENCE [LARGE SCALE GENOMIC DNA]</scope>
    <source>
        <strain evidence="2 3">PAMC 26577</strain>
    </source>
</reference>